<dbReference type="AlphaFoldDB" id="A0A7Z8P4V8"/>
<evidence type="ECO:0000313" key="1">
    <source>
        <dbReference type="EMBL" id="TQD26109.1"/>
    </source>
</evidence>
<accession>A0A7Z8P4V8</accession>
<name>A0A7Z8P4V8_9EURY</name>
<sequence>MLFMDIITWDPKDTEEVLSRFEKWEYPQGIEVVSEWDDLSTCRHIVVYDAKNSEAYLAATFPWRDICYFDSFPVMESNACMKCLADIWSQMPV</sequence>
<dbReference type="InterPro" id="IPR021734">
    <property type="entry name" value="DUF3303"/>
</dbReference>
<dbReference type="Proteomes" id="UP000319335">
    <property type="component" value="Unassembled WGS sequence"/>
</dbReference>
<protein>
    <submittedName>
        <fullName evidence="1">DUF3303 domain-containing protein</fullName>
    </submittedName>
</protein>
<keyword evidence="2" id="KW-1185">Reference proteome</keyword>
<dbReference type="Pfam" id="PF11746">
    <property type="entry name" value="DUF3303"/>
    <property type="match status" value="1"/>
</dbReference>
<evidence type="ECO:0000313" key="2">
    <source>
        <dbReference type="Proteomes" id="UP000319335"/>
    </source>
</evidence>
<proteinExistence type="predicted"/>
<gene>
    <name evidence="1" type="ORF">FKV42_04930</name>
</gene>
<dbReference type="EMBL" id="VIAQ01000012">
    <property type="protein sequence ID" value="TQD26109.1"/>
    <property type="molecule type" value="Genomic_DNA"/>
</dbReference>
<comment type="caution">
    <text evidence="1">The sequence shown here is derived from an EMBL/GenBank/DDBJ whole genome shotgun (WGS) entry which is preliminary data.</text>
</comment>
<organism evidence="1 2">
    <name type="scientific">Methanolobus vulcani</name>
    <dbReference type="NCBI Taxonomy" id="38026"/>
    <lineage>
        <taxon>Archaea</taxon>
        <taxon>Methanobacteriati</taxon>
        <taxon>Methanobacteriota</taxon>
        <taxon>Stenosarchaea group</taxon>
        <taxon>Methanomicrobia</taxon>
        <taxon>Methanosarcinales</taxon>
        <taxon>Methanosarcinaceae</taxon>
        <taxon>Methanolobus</taxon>
    </lineage>
</organism>
<reference evidence="1 2" key="1">
    <citation type="submission" date="2019-06" db="EMBL/GenBank/DDBJ databases">
        <title>Draft genome sequence of Methanolobus vulcani B1d.</title>
        <authorList>
            <person name="Creighbaum A.J."/>
            <person name="Ticak T."/>
            <person name="Hariraju D."/>
            <person name="Arivett B.A."/>
            <person name="Ferguson D.J.Jr."/>
        </authorList>
    </citation>
    <scope>NUCLEOTIDE SEQUENCE [LARGE SCALE GENOMIC DNA]</scope>
    <source>
        <strain evidence="1 2">B1d</strain>
    </source>
</reference>